<keyword evidence="5" id="KW-1185">Reference proteome</keyword>
<dbReference type="Pfam" id="PF22784">
    <property type="entry name" value="PTP-SAK"/>
    <property type="match status" value="1"/>
</dbReference>
<comment type="caution">
    <text evidence="4">The sequence shown here is derived from an EMBL/GenBank/DDBJ whole genome shotgun (WGS) entry which is preliminary data.</text>
</comment>
<feature type="region of interest" description="Disordered" evidence="2">
    <location>
        <begin position="74"/>
        <end position="105"/>
    </location>
</feature>
<dbReference type="SUPFAM" id="SSF52799">
    <property type="entry name" value="(Phosphotyrosine protein) phosphatases II"/>
    <property type="match status" value="1"/>
</dbReference>
<dbReference type="InterPro" id="IPR050561">
    <property type="entry name" value="PTP"/>
</dbReference>
<proteinExistence type="predicted"/>
<keyword evidence="1" id="KW-0378">Hydrolase</keyword>
<dbReference type="InterPro" id="IPR057023">
    <property type="entry name" value="PTP-SAK"/>
</dbReference>
<dbReference type="GO" id="GO:0016791">
    <property type="term" value="F:phosphatase activity"/>
    <property type="evidence" value="ECO:0007669"/>
    <property type="project" value="UniProtKB-ARBA"/>
</dbReference>
<dbReference type="GeneID" id="77724990"/>
<evidence type="ECO:0000313" key="4">
    <source>
        <dbReference type="EMBL" id="KAI9634224.1"/>
    </source>
</evidence>
<dbReference type="RefSeq" id="XP_052944001.1">
    <property type="nucleotide sequence ID" value="XM_053085789.1"/>
</dbReference>
<dbReference type="InterPro" id="IPR029021">
    <property type="entry name" value="Prot-tyrosine_phosphatase-like"/>
</dbReference>
<feature type="compositionally biased region" description="Low complexity" evidence="2">
    <location>
        <begin position="257"/>
        <end position="275"/>
    </location>
</feature>
<evidence type="ECO:0000259" key="3">
    <source>
        <dbReference type="PROSITE" id="PS50056"/>
    </source>
</evidence>
<evidence type="ECO:0000256" key="2">
    <source>
        <dbReference type="SAM" id="MobiDB-lite"/>
    </source>
</evidence>
<dbReference type="InterPro" id="IPR000387">
    <property type="entry name" value="Tyr_Pase_dom"/>
</dbReference>
<feature type="domain" description="Tyrosine specific protein phosphatases" evidence="3">
    <location>
        <begin position="469"/>
        <end position="510"/>
    </location>
</feature>
<gene>
    <name evidence="4" type="ORF">MKK02DRAFT_17453</name>
</gene>
<name>A0AA38H891_9TREE</name>
<dbReference type="Proteomes" id="UP001164286">
    <property type="component" value="Unassembled WGS sequence"/>
</dbReference>
<dbReference type="AlphaFoldDB" id="A0AA38H891"/>
<protein>
    <recommendedName>
        <fullName evidence="3">Tyrosine specific protein phosphatases domain-containing protein</fullName>
    </recommendedName>
</protein>
<dbReference type="PANTHER" id="PTHR23339">
    <property type="entry name" value="TYROSINE SPECIFIC PROTEIN PHOSPHATASE AND DUAL SPECIFICITY PROTEIN PHOSPHATASE"/>
    <property type="match status" value="1"/>
</dbReference>
<organism evidence="4 5">
    <name type="scientific">Dioszegia hungarica</name>
    <dbReference type="NCBI Taxonomy" id="4972"/>
    <lineage>
        <taxon>Eukaryota</taxon>
        <taxon>Fungi</taxon>
        <taxon>Dikarya</taxon>
        <taxon>Basidiomycota</taxon>
        <taxon>Agaricomycotina</taxon>
        <taxon>Tremellomycetes</taxon>
        <taxon>Tremellales</taxon>
        <taxon>Bulleribasidiaceae</taxon>
        <taxon>Dioszegia</taxon>
    </lineage>
</organism>
<evidence type="ECO:0000256" key="1">
    <source>
        <dbReference type="ARBA" id="ARBA00022801"/>
    </source>
</evidence>
<feature type="compositionally biased region" description="Basic and acidic residues" evidence="2">
    <location>
        <begin position="228"/>
        <end position="237"/>
    </location>
</feature>
<feature type="non-terminal residue" evidence="4">
    <location>
        <position position="591"/>
    </location>
</feature>
<accession>A0AA38H891</accession>
<dbReference type="PROSITE" id="PS50056">
    <property type="entry name" value="TYR_PHOSPHATASE_2"/>
    <property type="match status" value="1"/>
</dbReference>
<reference evidence="4" key="1">
    <citation type="journal article" date="2022" name="G3 (Bethesda)">
        <title>High quality genome of the basidiomycete yeast Dioszegia hungarica PDD-24b-2 isolated from cloud water.</title>
        <authorList>
            <person name="Jarrige D."/>
            <person name="Haridas S."/>
            <person name="Bleykasten-Grosshans C."/>
            <person name="Joly M."/>
            <person name="Nadalig T."/>
            <person name="Sancelme M."/>
            <person name="Vuilleumier S."/>
            <person name="Grigoriev I.V."/>
            <person name="Amato P."/>
            <person name="Bringel F."/>
        </authorList>
    </citation>
    <scope>NUCLEOTIDE SEQUENCE</scope>
    <source>
        <strain evidence="4">PDD-24b-2</strain>
    </source>
</reference>
<dbReference type="Gene3D" id="3.90.190.10">
    <property type="entry name" value="Protein tyrosine phosphatase superfamily"/>
    <property type="match status" value="1"/>
</dbReference>
<sequence length="591" mass="62444">EWAEGQHLLLTECARLCSQWPQSGYNTSKWGPNGAKHYYEPQSYGNPTHVQEVMVRQSQLEADLLVSSGLFYPSSHSRSHSRLSTSTTDSEDSESIYNSAPPSPTASVEVAQELRAAMGSPLLGYTSGASLVSLLLPPMPECLNRTTTAGTADGERMEIDTDTETSISLNPSVVSLLPTDESSPSTSLATSALLERAEKAITRPARAQSCGSKRPLSAHIRPPGASYEEEKRRKVDEAAVVSEAVSSGVIVPPPPSSASSSSAVALSSSSSTPASTGVAEVFGHVVKTSDTHPIIISPFFPTEMLEILRDHMIPPPPGKTVQLKSGIDVPALLLSQAHGQAEGPAGQGTVVPSPVGSSFWGGTSNSVSSKKGFKGEKPKLGNLLLSSCPGKRLRMGGPVKGRGPVCRDLKTDLGRIKAEGVGCLVCCLDDAELLLLGTPWETYRDVANELGLDVVRLPMPDGFTPSSLALFDTQVSRICSGYTLKGVNVLVHCRGGVGRAGVTACAWAIKMGFVQPHPSLVLEEETAKLPAQSTKAAAELEHQIVMSIVERAIAMIRSRRGLKAIESFEQVQFLKVYVGWLRGAGAGAGGV</sequence>
<feature type="region of interest" description="Disordered" evidence="2">
    <location>
        <begin position="202"/>
        <end position="275"/>
    </location>
</feature>
<dbReference type="EMBL" id="JAKWFO010000008">
    <property type="protein sequence ID" value="KAI9634224.1"/>
    <property type="molecule type" value="Genomic_DNA"/>
</dbReference>
<evidence type="ECO:0000313" key="5">
    <source>
        <dbReference type="Proteomes" id="UP001164286"/>
    </source>
</evidence>
<feature type="compositionally biased region" description="Low complexity" evidence="2">
    <location>
        <begin position="238"/>
        <end position="250"/>
    </location>
</feature>